<accession>A0A4R6HC71</accession>
<dbReference type="AlphaFoldDB" id="A0A4R6HC71"/>
<reference evidence="1 2" key="1">
    <citation type="submission" date="2019-03" db="EMBL/GenBank/DDBJ databases">
        <title>Freshwater and sediment microbial communities from various areas in North America, analyzing microbe dynamics in response to fracking.</title>
        <authorList>
            <person name="Lamendella R."/>
        </authorList>
    </citation>
    <scope>NUCLEOTIDE SEQUENCE [LARGE SCALE GENOMIC DNA]</scope>
    <source>
        <strain evidence="1 2">114D</strain>
    </source>
</reference>
<evidence type="ECO:0000313" key="1">
    <source>
        <dbReference type="EMBL" id="TDO05627.1"/>
    </source>
</evidence>
<dbReference type="Proteomes" id="UP000294848">
    <property type="component" value="Unassembled WGS sequence"/>
</dbReference>
<comment type="caution">
    <text evidence="1">The sequence shown here is derived from an EMBL/GenBank/DDBJ whole genome shotgun (WGS) entry which is preliminary data.</text>
</comment>
<gene>
    <name evidence="1" type="ORF">DET52_101991</name>
</gene>
<name>A0A4R6HC71_9BACT</name>
<proteinExistence type="predicted"/>
<sequence>MAGTILFYNLTKPISMKKITYLFEKLTLQMYREL</sequence>
<evidence type="ECO:0000313" key="2">
    <source>
        <dbReference type="Proteomes" id="UP000294848"/>
    </source>
</evidence>
<organism evidence="1 2">
    <name type="scientific">Sunxiuqinia elliptica</name>
    <dbReference type="NCBI Taxonomy" id="655355"/>
    <lineage>
        <taxon>Bacteria</taxon>
        <taxon>Pseudomonadati</taxon>
        <taxon>Bacteroidota</taxon>
        <taxon>Bacteroidia</taxon>
        <taxon>Marinilabiliales</taxon>
        <taxon>Prolixibacteraceae</taxon>
        <taxon>Sunxiuqinia</taxon>
    </lineage>
</organism>
<dbReference type="EMBL" id="SNWI01000001">
    <property type="protein sequence ID" value="TDO05627.1"/>
    <property type="molecule type" value="Genomic_DNA"/>
</dbReference>
<protein>
    <submittedName>
        <fullName evidence="1">Uncharacterized protein</fullName>
    </submittedName>
</protein>